<reference evidence="1 2" key="1">
    <citation type="submission" date="2023-02" db="EMBL/GenBank/DDBJ databases">
        <title>LHISI_Scaffold_Assembly.</title>
        <authorList>
            <person name="Stuart O.P."/>
            <person name="Cleave R."/>
            <person name="Magrath M.J.L."/>
            <person name="Mikheyev A.S."/>
        </authorList>
    </citation>
    <scope>NUCLEOTIDE SEQUENCE [LARGE SCALE GENOMIC DNA]</scope>
    <source>
        <strain evidence="1">Daus_M_001</strain>
        <tissue evidence="1">Leg muscle</tissue>
    </source>
</reference>
<evidence type="ECO:0000313" key="2">
    <source>
        <dbReference type="Proteomes" id="UP001159363"/>
    </source>
</evidence>
<gene>
    <name evidence="1" type="ORF">PR048_010226</name>
</gene>
<protein>
    <submittedName>
        <fullName evidence="1">Uncharacterized protein</fullName>
    </submittedName>
</protein>
<name>A0ABQ9I251_9NEOP</name>
<accession>A0ABQ9I251</accession>
<sequence length="132" mass="15332">MLKNQLKCCMQKCLAKLSNHMAVRETNAFYQAVRELFNRSIAGQKFRIDVKVLESNKKNLPFFFPQVLLDKFIEGYGYFHSQLVSSVREGSENIDCVQLLLAVKLRCPELAEVALRRWAPVSRVDAERFFSR</sequence>
<organism evidence="1 2">
    <name type="scientific">Dryococelus australis</name>
    <dbReference type="NCBI Taxonomy" id="614101"/>
    <lineage>
        <taxon>Eukaryota</taxon>
        <taxon>Metazoa</taxon>
        <taxon>Ecdysozoa</taxon>
        <taxon>Arthropoda</taxon>
        <taxon>Hexapoda</taxon>
        <taxon>Insecta</taxon>
        <taxon>Pterygota</taxon>
        <taxon>Neoptera</taxon>
        <taxon>Polyneoptera</taxon>
        <taxon>Phasmatodea</taxon>
        <taxon>Verophasmatodea</taxon>
        <taxon>Anareolatae</taxon>
        <taxon>Phasmatidae</taxon>
        <taxon>Eurycanthinae</taxon>
        <taxon>Dryococelus</taxon>
    </lineage>
</organism>
<keyword evidence="2" id="KW-1185">Reference proteome</keyword>
<dbReference type="EMBL" id="JARBHB010000003">
    <property type="protein sequence ID" value="KAJ8890717.1"/>
    <property type="molecule type" value="Genomic_DNA"/>
</dbReference>
<comment type="caution">
    <text evidence="1">The sequence shown here is derived from an EMBL/GenBank/DDBJ whole genome shotgun (WGS) entry which is preliminary data.</text>
</comment>
<evidence type="ECO:0000313" key="1">
    <source>
        <dbReference type="EMBL" id="KAJ8890717.1"/>
    </source>
</evidence>
<proteinExistence type="predicted"/>
<dbReference type="Proteomes" id="UP001159363">
    <property type="component" value="Chromosome 3"/>
</dbReference>